<keyword evidence="1" id="KW-1133">Transmembrane helix</keyword>
<reference evidence="2 3" key="1">
    <citation type="submission" date="2017-12" db="EMBL/GenBank/DDBJ databases">
        <authorList>
            <person name="Pombert J.-F."/>
            <person name="Haag K.L."/>
            <person name="Ebert D."/>
        </authorList>
    </citation>
    <scope>NUCLEOTIDE SEQUENCE [LARGE SCALE GENOMIC DNA]</scope>
    <source>
        <strain evidence="2">BE-OM-2</strain>
    </source>
</reference>
<dbReference type="VEuPathDB" id="MicrosporidiaDB:CWI36_1311p0010"/>
<keyword evidence="3" id="KW-1185">Reference proteome</keyword>
<evidence type="ECO:0000313" key="3">
    <source>
        <dbReference type="Proteomes" id="UP000291404"/>
    </source>
</evidence>
<keyword evidence="1" id="KW-0472">Membrane</keyword>
<organism evidence="2 3">
    <name type="scientific">Hamiltosporidium magnivora</name>
    <dbReference type="NCBI Taxonomy" id="148818"/>
    <lineage>
        <taxon>Eukaryota</taxon>
        <taxon>Fungi</taxon>
        <taxon>Fungi incertae sedis</taxon>
        <taxon>Microsporidia</taxon>
        <taxon>Dubosqiidae</taxon>
        <taxon>Hamiltosporidium</taxon>
    </lineage>
</organism>
<gene>
    <name evidence="2" type="ORF">CWI36_1311p0010</name>
</gene>
<evidence type="ECO:0000256" key="1">
    <source>
        <dbReference type="SAM" id="Phobius"/>
    </source>
</evidence>
<keyword evidence="1" id="KW-0812">Transmembrane</keyword>
<evidence type="ECO:0000313" key="2">
    <source>
        <dbReference type="EMBL" id="TBU01567.1"/>
    </source>
</evidence>
<comment type="caution">
    <text evidence="2">The sequence shown here is derived from an EMBL/GenBank/DDBJ whole genome shotgun (WGS) entry which is preliminary data.</text>
</comment>
<name>A0A4Q9L2D6_9MICR</name>
<dbReference type="EMBL" id="PITI01001311">
    <property type="protein sequence ID" value="TBU01567.1"/>
    <property type="molecule type" value="Genomic_DNA"/>
</dbReference>
<dbReference type="Proteomes" id="UP000291404">
    <property type="component" value="Unassembled WGS sequence"/>
</dbReference>
<sequence length="129" mass="15037">MSLFEVGDTEITLKDMLLWSGILTFLCILMYSYMEIRKYLKKRTIRRLNDESFLQKILKKIDCCVPVDVERFIGSIKYKMTVESISSDLGKELETRPNTEKSWESALLNVDKVLILYKTNTSLKQVKNG</sequence>
<feature type="transmembrane region" description="Helical" evidence="1">
    <location>
        <begin position="16"/>
        <end position="34"/>
    </location>
</feature>
<protein>
    <submittedName>
        <fullName evidence="2">Uncharacterized protein</fullName>
    </submittedName>
</protein>
<accession>A0A4Q9L2D6</accession>
<dbReference type="AlphaFoldDB" id="A0A4Q9L2D6"/>
<proteinExistence type="predicted"/>